<dbReference type="RefSeq" id="WP_121923506.1">
    <property type="nucleotide sequence ID" value="NZ_REFO01000013.1"/>
</dbReference>
<keyword evidence="3" id="KW-1185">Reference proteome</keyword>
<gene>
    <name evidence="2" type="ORF">CLV39_1399</name>
</gene>
<accession>A0A3M0B7G6</accession>
<reference evidence="2 3" key="1">
    <citation type="submission" date="2018-10" db="EMBL/GenBank/DDBJ databases">
        <title>Genomic Encyclopedia of Archaeal and Bacterial Type Strains, Phase II (KMG-II): from individual species to whole genera.</title>
        <authorList>
            <person name="Goeker M."/>
        </authorList>
    </citation>
    <scope>NUCLEOTIDE SEQUENCE [LARGE SCALE GENOMIC DNA]</scope>
    <source>
        <strain evidence="2 3">VM1</strain>
    </source>
</reference>
<keyword evidence="1" id="KW-0175">Coiled coil</keyword>
<sequence length="143" mass="16617">MERRKILSLILIFTFFFSSIKAQENKNCDSYLASYPDIIKVVLDNKDNLDLSQEQMESIESAISTYEPMILERKKQINQLQEKLNKLILEGGKSEDIKQIILKLAQLKAENLVLKIKEIREVQNSLTESQYKKILSLIEAKKI</sequence>
<evidence type="ECO:0000313" key="3">
    <source>
        <dbReference type="Proteomes" id="UP000280842"/>
    </source>
</evidence>
<dbReference type="Gene3D" id="1.20.120.1490">
    <property type="match status" value="1"/>
</dbReference>
<proteinExistence type="predicted"/>
<name>A0A3M0B7G6_9AQUI</name>
<dbReference type="OrthoDB" id="14513at2"/>
<dbReference type="Proteomes" id="UP000280842">
    <property type="component" value="Unassembled WGS sequence"/>
</dbReference>
<evidence type="ECO:0000256" key="1">
    <source>
        <dbReference type="SAM" id="Coils"/>
    </source>
</evidence>
<dbReference type="EMBL" id="REFO01000013">
    <property type="protein sequence ID" value="RMA93333.1"/>
    <property type="molecule type" value="Genomic_DNA"/>
</dbReference>
<evidence type="ECO:0008006" key="4">
    <source>
        <dbReference type="Google" id="ProtNLM"/>
    </source>
</evidence>
<dbReference type="AlphaFoldDB" id="A0A3M0B7G6"/>
<organism evidence="2 3">
    <name type="scientific">Hydrogenothermus marinus</name>
    <dbReference type="NCBI Taxonomy" id="133270"/>
    <lineage>
        <taxon>Bacteria</taxon>
        <taxon>Pseudomonadati</taxon>
        <taxon>Aquificota</taxon>
        <taxon>Aquificia</taxon>
        <taxon>Aquificales</taxon>
        <taxon>Hydrogenothermaceae</taxon>
        <taxon>Hydrogenothermus</taxon>
    </lineage>
</organism>
<evidence type="ECO:0000313" key="2">
    <source>
        <dbReference type="EMBL" id="RMA93333.1"/>
    </source>
</evidence>
<protein>
    <recommendedName>
        <fullName evidence="4">LTXXQ motif family protein</fullName>
    </recommendedName>
</protein>
<feature type="coiled-coil region" evidence="1">
    <location>
        <begin position="70"/>
        <end position="122"/>
    </location>
</feature>
<comment type="caution">
    <text evidence="2">The sequence shown here is derived from an EMBL/GenBank/DDBJ whole genome shotgun (WGS) entry which is preliminary data.</text>
</comment>